<dbReference type="Pfam" id="PF04116">
    <property type="entry name" value="FA_hydroxylase"/>
    <property type="match status" value="1"/>
</dbReference>
<evidence type="ECO:0000256" key="7">
    <source>
        <dbReference type="SAM" id="Phobius"/>
    </source>
</evidence>
<feature type="transmembrane region" description="Helical" evidence="7">
    <location>
        <begin position="152"/>
        <end position="181"/>
    </location>
</feature>
<keyword evidence="6 7" id="KW-0472">Membrane</keyword>
<dbReference type="EMBL" id="HG322949">
    <property type="protein sequence ID" value="CDG84685.1"/>
    <property type="molecule type" value="Genomic_DNA"/>
</dbReference>
<dbReference type="InterPro" id="IPR006694">
    <property type="entry name" value="Fatty_acid_hydroxylase"/>
</dbReference>
<dbReference type="KEGG" id="jag:GJA_4076"/>
<dbReference type="STRING" id="1349767.GJA_4076"/>
<dbReference type="PANTHER" id="PTHR21624:SF1">
    <property type="entry name" value="ALKYLGLYCEROL MONOOXYGENASE"/>
    <property type="match status" value="1"/>
</dbReference>
<gene>
    <name evidence="9" type="ORF">GJA_4076</name>
</gene>
<name>W0VAP7_9BURK</name>
<feature type="domain" description="Fatty acid hydroxylase" evidence="8">
    <location>
        <begin position="92"/>
        <end position="230"/>
    </location>
</feature>
<dbReference type="PANTHER" id="PTHR21624">
    <property type="entry name" value="STEROL DESATURASE-RELATED PROTEIN"/>
    <property type="match status" value="1"/>
</dbReference>
<dbReference type="eggNOG" id="COG3000">
    <property type="taxonomic scope" value="Bacteria"/>
</dbReference>
<dbReference type="PATRIC" id="fig|1349767.4.peg.652"/>
<dbReference type="InterPro" id="IPR051689">
    <property type="entry name" value="Sterol_desaturase/TMEM195"/>
</dbReference>
<evidence type="ECO:0000313" key="10">
    <source>
        <dbReference type="Proteomes" id="UP000027604"/>
    </source>
</evidence>
<keyword evidence="10" id="KW-1185">Reference proteome</keyword>
<dbReference type="GO" id="GO:0006643">
    <property type="term" value="P:membrane lipid metabolic process"/>
    <property type="evidence" value="ECO:0007669"/>
    <property type="project" value="TreeGrafter"/>
</dbReference>
<evidence type="ECO:0000313" key="9">
    <source>
        <dbReference type="EMBL" id="CDG84685.1"/>
    </source>
</evidence>
<accession>W0VAP7</accession>
<dbReference type="GO" id="GO:0050479">
    <property type="term" value="F:glyceryl-ether monooxygenase activity"/>
    <property type="evidence" value="ECO:0007669"/>
    <property type="project" value="TreeGrafter"/>
</dbReference>
<feature type="transmembrane region" description="Helical" evidence="7">
    <location>
        <begin position="45"/>
        <end position="69"/>
    </location>
</feature>
<keyword evidence="2 7" id="KW-0812">Transmembrane</keyword>
<evidence type="ECO:0000256" key="1">
    <source>
        <dbReference type="ARBA" id="ARBA00004127"/>
    </source>
</evidence>
<dbReference type="Proteomes" id="UP000027604">
    <property type="component" value="Chromosome I"/>
</dbReference>
<keyword evidence="3 7" id="KW-1133">Transmembrane helix</keyword>
<evidence type="ECO:0000256" key="4">
    <source>
        <dbReference type="ARBA" id="ARBA00023002"/>
    </source>
</evidence>
<dbReference type="GO" id="GO:0016020">
    <property type="term" value="C:membrane"/>
    <property type="evidence" value="ECO:0007669"/>
    <property type="project" value="GOC"/>
</dbReference>
<dbReference type="GO" id="GO:0012505">
    <property type="term" value="C:endomembrane system"/>
    <property type="evidence" value="ECO:0007669"/>
    <property type="project" value="UniProtKB-SubCell"/>
</dbReference>
<evidence type="ECO:0000256" key="6">
    <source>
        <dbReference type="ARBA" id="ARBA00023136"/>
    </source>
</evidence>
<dbReference type="GO" id="GO:0005506">
    <property type="term" value="F:iron ion binding"/>
    <property type="evidence" value="ECO:0007669"/>
    <property type="project" value="InterPro"/>
</dbReference>
<evidence type="ECO:0000256" key="3">
    <source>
        <dbReference type="ARBA" id="ARBA00022989"/>
    </source>
</evidence>
<evidence type="ECO:0000259" key="8">
    <source>
        <dbReference type="Pfam" id="PF04116"/>
    </source>
</evidence>
<dbReference type="RefSeq" id="WP_038495275.1">
    <property type="nucleotide sequence ID" value="NZ_BCTH01000015.1"/>
</dbReference>
<comment type="subcellular location">
    <subcellularLocation>
        <location evidence="1">Endomembrane system</location>
        <topology evidence="1">Multi-pass membrane protein</topology>
    </subcellularLocation>
</comment>
<dbReference type="AlphaFoldDB" id="W0VAP7"/>
<organism evidence="9 10">
    <name type="scientific">Janthinobacterium agaricidamnosum NBRC 102515 = DSM 9628</name>
    <dbReference type="NCBI Taxonomy" id="1349767"/>
    <lineage>
        <taxon>Bacteria</taxon>
        <taxon>Pseudomonadati</taxon>
        <taxon>Pseudomonadota</taxon>
        <taxon>Betaproteobacteria</taxon>
        <taxon>Burkholderiales</taxon>
        <taxon>Oxalobacteraceae</taxon>
        <taxon>Janthinobacterium</taxon>
    </lineage>
</organism>
<dbReference type="GO" id="GO:0008610">
    <property type="term" value="P:lipid biosynthetic process"/>
    <property type="evidence" value="ECO:0007669"/>
    <property type="project" value="InterPro"/>
</dbReference>
<sequence length="271" mass="30601">MPDFIRDVIRLCLWLVLLTMLFVPLERLFGQPRVQRPRAALWTDLGYYFLSSLLPAVLLAIPLSLLALLSQHLIPASVPAVMASLPLAAKLLLTLLVGEIGFYWGHRLSHEIPWLWRFHAVHHSTEQLYFLANTRAHPVDLIVTRLFGIVPLYLLGLAVPSAAGSATPVLLILVGTAWSFFIHANLRWRFGPLEWLISTPAFHHWHHSRNDHINRNYASMLPMLDKVFGTLYLPATWPAECGTDTPLPATLGGQLLEPLRPRARSRDKTNT</sequence>
<feature type="transmembrane region" description="Helical" evidence="7">
    <location>
        <begin position="81"/>
        <end position="104"/>
    </location>
</feature>
<feature type="transmembrane region" description="Helical" evidence="7">
    <location>
        <begin position="7"/>
        <end position="25"/>
    </location>
</feature>
<proteinExistence type="predicted"/>
<protein>
    <submittedName>
        <fullName evidence="9">Fatty acid hydroxylase superfamily protein</fullName>
    </submittedName>
</protein>
<keyword evidence="5" id="KW-0443">Lipid metabolism</keyword>
<evidence type="ECO:0000256" key="5">
    <source>
        <dbReference type="ARBA" id="ARBA00023098"/>
    </source>
</evidence>
<dbReference type="HOGENOM" id="CLU_033631_3_1_4"/>
<evidence type="ECO:0000256" key="2">
    <source>
        <dbReference type="ARBA" id="ARBA00022692"/>
    </source>
</evidence>
<reference evidence="9 10" key="1">
    <citation type="journal article" date="2015" name="Genome Announc.">
        <title>Genome Sequence of Mushroom Soft-Rot Pathogen Janthinobacterium agaricidamnosum.</title>
        <authorList>
            <person name="Graupner K."/>
            <person name="Lackner G."/>
            <person name="Hertweck C."/>
        </authorList>
    </citation>
    <scope>NUCLEOTIDE SEQUENCE [LARGE SCALE GENOMIC DNA]</scope>
    <source>
        <strain evidence="10">NBRC 102515 / DSM 9628</strain>
    </source>
</reference>
<dbReference type="OrthoDB" id="9770329at2"/>
<keyword evidence="4" id="KW-0560">Oxidoreductase</keyword>